<sequence length="491" mass="56487">MVFQEKVVPLRQKQEHMQNSIIGRKEEIALLEKYMTSNHSEFIAIYGRRRVGKTFLIRQYFQNKFAFDMTGIIEGKKAEQLTAFNYAMKQYGYKGRKPATWLDAFFALRDLLEQKLEQGKPCVVFIDEMPCLDTPKSGFVHALGHFWNSWAAWQAEIKLIVCGSATSWMVRNIIDNHGGLHDRVTHEMALKPFTLSETEEYFQSFGFPWSRLSVLHTYMAVGGVPYYLSLFNPDESPAQGIDRLFFSENGELQKEYRRLFASLFRNPEPYLAVIKLLAAKPSGMTREEISKQLGGSNNGHLGDLLTDLVYCDFLRQYKVREKKVKTNSSIFKLVDFYTLFYHSFIGKASMNTSYWTRLQGTPTVNTWLGLAYERVCMAHVSQIKRALGIGSVVTEAYSWRSKDSEHPAQIDLLIERADKMINLCEIKYSETEYSLSQEEYLNIGRRVESFRVAIQTHYGIVPTLITTFGLSRGMYADSIHASVILDDLFSN</sequence>
<comment type="caution">
    <text evidence="2">The sequence shown here is derived from an EMBL/GenBank/DDBJ whole genome shotgun (WGS) entry which is preliminary data.</text>
</comment>
<dbReference type="EMBL" id="BPTR01000001">
    <property type="protein sequence ID" value="GJG28285.1"/>
    <property type="molecule type" value="Genomic_DNA"/>
</dbReference>
<dbReference type="InterPro" id="IPR011579">
    <property type="entry name" value="ATPase_dom"/>
</dbReference>
<protein>
    <submittedName>
        <fullName evidence="2">ATPase</fullName>
    </submittedName>
</protein>
<proteinExistence type="predicted"/>
<evidence type="ECO:0000313" key="3">
    <source>
        <dbReference type="Proteomes" id="UP000887043"/>
    </source>
</evidence>
<reference evidence="2" key="1">
    <citation type="submission" date="2021-08" db="EMBL/GenBank/DDBJ databases">
        <title>Prevotella lacticifex sp. nov., isolated from rumen of cow.</title>
        <authorList>
            <person name="Shinkai T."/>
            <person name="Ikeyama N."/>
            <person name="Kumagai M."/>
            <person name="Ohmori H."/>
            <person name="Sakamoto M."/>
            <person name="Ohkuma M."/>
            <person name="Mitsumori M."/>
        </authorList>
    </citation>
    <scope>NUCLEOTIDE SEQUENCE</scope>
    <source>
        <strain evidence="2">DSM 11371</strain>
    </source>
</reference>
<dbReference type="PANTHER" id="PTHR34704">
    <property type="entry name" value="ATPASE"/>
    <property type="match status" value="1"/>
</dbReference>
<dbReference type="PANTHER" id="PTHR34704:SF1">
    <property type="entry name" value="ATPASE"/>
    <property type="match status" value="1"/>
</dbReference>
<dbReference type="InterPro" id="IPR027417">
    <property type="entry name" value="P-loop_NTPase"/>
</dbReference>
<accession>A0AA37MDT7</accession>
<organism evidence="2 3">
    <name type="scientific">Segatella bryantii</name>
    <name type="common">Prevotella bryantii</name>
    <dbReference type="NCBI Taxonomy" id="77095"/>
    <lineage>
        <taxon>Bacteria</taxon>
        <taxon>Pseudomonadati</taxon>
        <taxon>Bacteroidota</taxon>
        <taxon>Bacteroidia</taxon>
        <taxon>Bacteroidales</taxon>
        <taxon>Prevotellaceae</taxon>
        <taxon>Segatella</taxon>
    </lineage>
</organism>
<evidence type="ECO:0000313" key="2">
    <source>
        <dbReference type="EMBL" id="GJG28285.1"/>
    </source>
</evidence>
<name>A0AA37MDT7_SEGBR</name>
<gene>
    <name evidence="2" type="ORF">PRRU23_19850</name>
</gene>
<dbReference type="Pfam" id="PF01637">
    <property type="entry name" value="ATPase_2"/>
    <property type="match status" value="1"/>
</dbReference>
<feature type="domain" description="ATPase" evidence="1">
    <location>
        <begin position="24"/>
        <end position="229"/>
    </location>
</feature>
<dbReference type="RefSeq" id="WP_006282810.1">
    <property type="nucleotide sequence ID" value="NZ_BPTR01000001.1"/>
</dbReference>
<dbReference type="GO" id="GO:0005524">
    <property type="term" value="F:ATP binding"/>
    <property type="evidence" value="ECO:0007669"/>
    <property type="project" value="InterPro"/>
</dbReference>
<evidence type="ECO:0000259" key="1">
    <source>
        <dbReference type="Pfam" id="PF01637"/>
    </source>
</evidence>
<dbReference type="Proteomes" id="UP000887043">
    <property type="component" value="Unassembled WGS sequence"/>
</dbReference>
<dbReference type="AlphaFoldDB" id="A0AA37MDT7"/>
<dbReference type="SUPFAM" id="SSF52540">
    <property type="entry name" value="P-loop containing nucleoside triphosphate hydrolases"/>
    <property type="match status" value="1"/>
</dbReference>
<dbReference type="Gene3D" id="3.40.50.300">
    <property type="entry name" value="P-loop containing nucleotide triphosphate hydrolases"/>
    <property type="match status" value="1"/>
</dbReference>